<gene>
    <name evidence="1" type="ORF">SDJN03_05869</name>
</gene>
<name>A0AAV6NPT2_9ROSI</name>
<dbReference type="AlphaFoldDB" id="A0AAV6NPT2"/>
<accession>A0AAV6NPT2</accession>
<dbReference type="InterPro" id="IPR008004">
    <property type="entry name" value="OCTOPUS-like"/>
</dbReference>
<dbReference type="PANTHER" id="PTHR34046">
    <property type="entry name" value="OS06G0218800 PROTEIN"/>
    <property type="match status" value="1"/>
</dbReference>
<proteinExistence type="predicted"/>
<dbReference type="EMBL" id="JAGKQH010000004">
    <property type="protein sequence ID" value="KAG6600636.1"/>
    <property type="molecule type" value="Genomic_DNA"/>
</dbReference>
<comment type="caution">
    <text evidence="1">The sequence shown here is derived from an EMBL/GenBank/DDBJ whole genome shotgun (WGS) entry which is preliminary data.</text>
</comment>
<organism evidence="1 2">
    <name type="scientific">Cucurbita argyrosperma subsp. sororia</name>
    <dbReference type="NCBI Taxonomy" id="37648"/>
    <lineage>
        <taxon>Eukaryota</taxon>
        <taxon>Viridiplantae</taxon>
        <taxon>Streptophyta</taxon>
        <taxon>Embryophyta</taxon>
        <taxon>Tracheophyta</taxon>
        <taxon>Spermatophyta</taxon>
        <taxon>Magnoliopsida</taxon>
        <taxon>eudicotyledons</taxon>
        <taxon>Gunneridae</taxon>
        <taxon>Pentapetalae</taxon>
        <taxon>rosids</taxon>
        <taxon>fabids</taxon>
        <taxon>Cucurbitales</taxon>
        <taxon>Cucurbitaceae</taxon>
        <taxon>Cucurbiteae</taxon>
        <taxon>Cucurbita</taxon>
    </lineage>
</organism>
<keyword evidence="2" id="KW-1185">Reference proteome</keyword>
<protein>
    <submittedName>
        <fullName evidence="1">Uncharacterized protein</fullName>
    </submittedName>
</protein>
<sequence>MGKSESAKECKRHPNHRLLPGICPSCLRESLQRFNNQSSIYSDSVSTFSSSSSSFPHSSEFFFSGDSPRRPRHHHKRNASEMVMRSRAADLFGDELKMGGEEGKKKGGFWSRLMGGRKAFHFHFHSHPKVSCREIMG</sequence>
<evidence type="ECO:0000313" key="1">
    <source>
        <dbReference type="EMBL" id="KAG6600636.1"/>
    </source>
</evidence>
<feature type="non-terminal residue" evidence="1">
    <location>
        <position position="1"/>
    </location>
</feature>
<dbReference type="Proteomes" id="UP000685013">
    <property type="component" value="Chromosome 4"/>
</dbReference>
<reference evidence="1 2" key="1">
    <citation type="journal article" date="2021" name="Hortic Res">
        <title>The domestication of Cucurbita argyrosperma as revealed by the genome of its wild relative.</title>
        <authorList>
            <person name="Barrera-Redondo J."/>
            <person name="Sanchez-de la Vega G."/>
            <person name="Aguirre-Liguori J.A."/>
            <person name="Castellanos-Morales G."/>
            <person name="Gutierrez-Guerrero Y.T."/>
            <person name="Aguirre-Dugua X."/>
            <person name="Aguirre-Planter E."/>
            <person name="Tenaillon M.I."/>
            <person name="Lira-Saade R."/>
            <person name="Eguiarte L.E."/>
        </authorList>
    </citation>
    <scope>NUCLEOTIDE SEQUENCE [LARGE SCALE GENOMIC DNA]</scope>
    <source>
        <strain evidence="1">JBR-2021</strain>
    </source>
</reference>
<dbReference type="Pfam" id="PF05340">
    <property type="entry name" value="DUF740"/>
    <property type="match status" value="1"/>
</dbReference>
<dbReference type="PANTHER" id="PTHR34046:SF19">
    <property type="entry name" value="RAPIDLY ELICITED PROTEIN, PUTATIVE-RELATED"/>
    <property type="match status" value="1"/>
</dbReference>
<evidence type="ECO:0000313" key="2">
    <source>
        <dbReference type="Proteomes" id="UP000685013"/>
    </source>
</evidence>